<dbReference type="EMBL" id="CP009621">
    <property type="protein sequence ID" value="AKD02006.1"/>
    <property type="molecule type" value="Genomic_DNA"/>
</dbReference>
<keyword evidence="2" id="KW-1185">Reference proteome</keyword>
<dbReference type="AlphaFoldDB" id="A0A0E3UVP2"/>
<dbReference type="HOGENOM" id="CLU_036742_2_0_10"/>
<dbReference type="OrthoDB" id="9794241at2"/>
<dbReference type="PATRIC" id="fig|400092.3.peg.268"/>
<dbReference type="PANTHER" id="PTHR36452:SF1">
    <property type="entry name" value="DUF2461 DOMAIN-CONTAINING PROTEIN"/>
    <property type="match status" value="1"/>
</dbReference>
<sequence>MNIRYILDFLQGLQQHNSKQWMDVHREEYLQAKAYFVELVEYLISQLQQFDASLHGVTAQECIFRINKNDFSKKGEVPYKRHFGAGISPAGRHSPFANYVLMLEPGGQSRIGGGIRKPGSKQLELIRQEIDYNPGQLQQILDAPALKSTFAGLRGEQTRNAPKGYDKSHPELELIKYKGYQVLHFFSDEEVTEPGFIERVPSMLRQVKPLHDFLNNAITELS</sequence>
<dbReference type="PIRSF" id="PIRSF028451">
    <property type="entry name" value="UCP028451"/>
    <property type="match status" value="1"/>
</dbReference>
<dbReference type="Pfam" id="PF09365">
    <property type="entry name" value="DUF2461"/>
    <property type="match status" value="1"/>
</dbReference>
<reference evidence="1 2" key="1">
    <citation type="journal article" date="2015" name="Sci. Rep.">
        <title>Unraveling adaptation of Pontibacter korlensis to radiation and infertility in desert through complete genome and comparative transcriptomic analysis.</title>
        <authorList>
            <person name="Dai J."/>
            <person name="Dai W."/>
            <person name="Qiu C."/>
            <person name="Yang Z."/>
            <person name="Zhang Y."/>
            <person name="Zhou M."/>
            <person name="Zhang L."/>
            <person name="Fang C."/>
            <person name="Gao Q."/>
            <person name="Yang Q."/>
            <person name="Li X."/>
            <person name="Wang Z."/>
            <person name="Wang Z."/>
            <person name="Jia Z."/>
            <person name="Chen X."/>
        </authorList>
    </citation>
    <scope>NUCLEOTIDE SEQUENCE [LARGE SCALE GENOMIC DNA]</scope>
    <source>
        <strain evidence="1 2">X14-1T</strain>
    </source>
</reference>
<dbReference type="NCBIfam" id="TIGR02453">
    <property type="entry name" value="TIGR02453 family protein"/>
    <property type="match status" value="1"/>
</dbReference>
<dbReference type="InterPro" id="IPR012808">
    <property type="entry name" value="CHP02453"/>
</dbReference>
<name>A0A0E3UVP2_9BACT</name>
<organism evidence="1 2">
    <name type="scientific">Pontibacter korlensis</name>
    <dbReference type="NCBI Taxonomy" id="400092"/>
    <lineage>
        <taxon>Bacteria</taxon>
        <taxon>Pseudomonadati</taxon>
        <taxon>Bacteroidota</taxon>
        <taxon>Cytophagia</taxon>
        <taxon>Cytophagales</taxon>
        <taxon>Hymenobacteraceae</taxon>
        <taxon>Pontibacter</taxon>
    </lineage>
</organism>
<dbReference type="PANTHER" id="PTHR36452">
    <property type="entry name" value="CHROMOSOME 12, WHOLE GENOME SHOTGUN SEQUENCE"/>
    <property type="match status" value="1"/>
</dbReference>
<proteinExistence type="predicted"/>
<dbReference type="InterPro" id="IPR015996">
    <property type="entry name" value="UCP028451"/>
</dbReference>
<dbReference type="KEGG" id="pko:PKOR_01185"/>
<dbReference type="RefSeq" id="WP_046308713.1">
    <property type="nucleotide sequence ID" value="NZ_CBCSCY010000020.1"/>
</dbReference>
<protein>
    <recommendedName>
        <fullName evidence="3">TIGR02453 family protein</fullName>
    </recommendedName>
</protein>
<accession>A0A0E3UVP2</accession>
<dbReference type="Proteomes" id="UP000033109">
    <property type="component" value="Chromosome"/>
</dbReference>
<evidence type="ECO:0000313" key="1">
    <source>
        <dbReference type="EMBL" id="AKD02006.1"/>
    </source>
</evidence>
<evidence type="ECO:0008006" key="3">
    <source>
        <dbReference type="Google" id="ProtNLM"/>
    </source>
</evidence>
<evidence type="ECO:0000313" key="2">
    <source>
        <dbReference type="Proteomes" id="UP000033109"/>
    </source>
</evidence>
<gene>
    <name evidence="1" type="ORF">PKOR_01185</name>
</gene>
<dbReference type="STRING" id="400092.PKOR_01185"/>